<feature type="compositionally biased region" description="Basic and acidic residues" evidence="2">
    <location>
        <begin position="451"/>
        <end position="460"/>
    </location>
</feature>
<keyword evidence="5" id="KW-1185">Reference proteome</keyword>
<evidence type="ECO:0000259" key="3">
    <source>
        <dbReference type="SMART" id="SM00787"/>
    </source>
</evidence>
<feature type="compositionally biased region" description="Polar residues" evidence="2">
    <location>
        <begin position="560"/>
        <end position="569"/>
    </location>
</feature>
<feature type="compositionally biased region" description="Polar residues" evidence="2">
    <location>
        <begin position="113"/>
        <end position="133"/>
    </location>
</feature>
<dbReference type="GeneID" id="77801768"/>
<gene>
    <name evidence="4" type="ORF">PtA15_10A673</name>
</gene>
<reference evidence="4" key="1">
    <citation type="submission" date="2022-10" db="EMBL/GenBank/DDBJ databases">
        <title>Puccinia triticina Genome sequencing and assembly.</title>
        <authorList>
            <person name="Li C."/>
        </authorList>
    </citation>
    <scope>NUCLEOTIDE SEQUENCE</scope>
    <source>
        <strain evidence="4">Pt15</strain>
    </source>
</reference>
<feature type="region of interest" description="Disordered" evidence="2">
    <location>
        <begin position="97"/>
        <end position="133"/>
    </location>
</feature>
<dbReference type="PANTHER" id="PTHR28260:SF1">
    <property type="entry name" value="SPINDLE POLE BODY COMPONENT SPC105"/>
    <property type="match status" value="1"/>
</dbReference>
<feature type="region of interest" description="Disordered" evidence="2">
    <location>
        <begin position="808"/>
        <end position="874"/>
    </location>
</feature>
<organism evidence="4 5">
    <name type="scientific">Puccinia triticina</name>
    <dbReference type="NCBI Taxonomy" id="208348"/>
    <lineage>
        <taxon>Eukaryota</taxon>
        <taxon>Fungi</taxon>
        <taxon>Dikarya</taxon>
        <taxon>Basidiomycota</taxon>
        <taxon>Pucciniomycotina</taxon>
        <taxon>Pucciniomycetes</taxon>
        <taxon>Pucciniales</taxon>
        <taxon>Pucciniaceae</taxon>
        <taxon>Puccinia</taxon>
    </lineage>
</organism>
<dbReference type="SMART" id="SM00787">
    <property type="entry name" value="Spc7"/>
    <property type="match status" value="1"/>
</dbReference>
<name>A0ABY7CVB8_9BASI</name>
<sequence length="1403" mass="154747">MHRQPSPATHQHCTATMSSNQPPRKPRQSIPTSTLLLLAGSSASGSKAPTPAPTSKPALKKRSKSLGGLALEQKILRDNNRDHDSLNVDLDLTPRKRARRSLVPGKSILKSRPTISGTGLERTTSDNTLTLNSHTQPLSSLAASAGCELSSSQLTNESSNPPLSQSIRASQDTENQNPAEHHEADNSSDMDLSDDQGLLHRSSLGSNTTTTLLRRVSFAAKAHVRTFGSPLVDPDSSMASSSASAPPNDPPGHPTSSAAQTNASEDDSSTADMSMDSAASNNPLDPLQPQTTAQEAHPNPPENHPPPPSKDALKQAKASRLSMAIPGFGSYDDNDDDDDDGDEEQGQETHKDPSAAKTTPANSHPASLDTAANHRCSQEDPEQSQDMDITTPLQPVPTKNIHPQQSSSSGATQLPKPPMQSGIPRLQSSSSTADQQRRAYKSSRLSVALPEHLRGHRSDETENLDDIPSARPLAQPAGSAPVANSQPASTDQERRAWKTSRLSVALPEHLRGNMADDTEDIPATKPPSQSALQSSDVNLPQPDKTHQPKQPKKLKASKASRLTTFLGTSQEDEVANDDDTHHQAQPNEQETNPESDKDRAPSPPSKTSKKPSRLTQLFSDWGDVSRELDNARDQEDPGPSMYSEDSEPAPKKARSRISEFLQPQDSSDMEEADPALIDFHEPATSRPSFGPPPNRSSLSVPSLQNIQEHDDLINMSFEENPAPKPALVLPGPSNSGPSLLSTSSESISRAGSFPRTSLEPVLPRLSSIRALPRLSSASPSRRLSGSLSGSPKNLRLSFASPRRLVFPAGTANHANQNDSAQKTDELLRSKSADPSASVKDAPLDLRRPSNPSHQQHDPHPSGASSSMPPPQILPVPPSPLLISLNEFFEQAEIRFISLSQPRVRNYDQQEHPNLSEGQHRVSSFAQQIFAGMVKIPRLRLLESSSRSLRQKTELLDYTTKEHEGEISRNAQKYKLLKDWVELRQKQTQAGQSHPQTAQKNLEDLNQMMGQLRLKKNLVEMSAKQDCHLFDIEMWKTYQANLHQRTAKLSHDLEVMRKIDSVVKPSTESLRERKQNLIEEIRRRKQKLAEIESCDQNQLKALNEEAKDLAAETEANRRALTESEFERNLWLAKFAELEQEKNEHLQRIEQLKRDPDQSQECTVPELLRLKNEFLAIQKMLGWELVRFEDDLFVFIFYSTIGVNLHLDPFDPEQPYRNVRKVELRWAGPSVPIAEQDEPLIRQVEQFFFGHLKAHFDGKKVQGRVRELVQQISSMWYHAHQLIWEITNAQTRFSVAVDILEPSPAKHRARVSAAPTPGSLTMDVRVSIRSPRNCAAAHCHFLFDGQEILDWLAPAPLAHVSCKVTPVFGKADCLNLSYVLSEHIDKGLRGALKDGCLEALACLDA</sequence>
<feature type="compositionally biased region" description="Low complexity" evidence="2">
    <location>
        <begin position="270"/>
        <end position="280"/>
    </location>
</feature>
<feature type="region of interest" description="Disordered" evidence="2">
    <location>
        <begin position="149"/>
        <end position="204"/>
    </location>
</feature>
<feature type="compositionally biased region" description="Polar residues" evidence="2">
    <location>
        <begin position="149"/>
        <end position="178"/>
    </location>
</feature>
<feature type="compositionally biased region" description="Low complexity" evidence="2">
    <location>
        <begin position="729"/>
        <end position="748"/>
    </location>
</feature>
<dbReference type="Pfam" id="PF18210">
    <property type="entry name" value="Knl1_RWD_C"/>
    <property type="match status" value="1"/>
</dbReference>
<evidence type="ECO:0000256" key="2">
    <source>
        <dbReference type="SAM" id="MobiDB-lite"/>
    </source>
</evidence>
<evidence type="ECO:0000313" key="5">
    <source>
        <dbReference type="Proteomes" id="UP001164743"/>
    </source>
</evidence>
<dbReference type="InterPro" id="IPR040850">
    <property type="entry name" value="Knl1_RWD_C"/>
</dbReference>
<feature type="compositionally biased region" description="Basic and acidic residues" evidence="2">
    <location>
        <begin position="623"/>
        <end position="635"/>
    </location>
</feature>
<evidence type="ECO:0000256" key="1">
    <source>
        <dbReference type="SAM" id="Coils"/>
    </source>
</evidence>
<protein>
    <recommendedName>
        <fullName evidence="3">Spc7 kinetochore protein domain-containing protein</fullName>
    </recommendedName>
</protein>
<feature type="compositionally biased region" description="Polar residues" evidence="2">
    <location>
        <begin position="1"/>
        <end position="22"/>
    </location>
</feature>
<feature type="compositionally biased region" description="Low complexity" evidence="2">
    <location>
        <begin position="233"/>
        <end position="246"/>
    </location>
</feature>
<proteinExistence type="predicted"/>
<feature type="region of interest" description="Disordered" evidence="2">
    <location>
        <begin position="1"/>
        <end position="66"/>
    </location>
</feature>
<dbReference type="RefSeq" id="XP_053024804.1">
    <property type="nucleotide sequence ID" value="XM_053160873.1"/>
</dbReference>
<evidence type="ECO:0000313" key="4">
    <source>
        <dbReference type="EMBL" id="WAQ89249.1"/>
    </source>
</evidence>
<feature type="compositionally biased region" description="Basic and acidic residues" evidence="2">
    <location>
        <begin position="821"/>
        <end position="831"/>
    </location>
</feature>
<dbReference type="Proteomes" id="UP001164743">
    <property type="component" value="Chromosome 10A"/>
</dbReference>
<feature type="compositionally biased region" description="Basic residues" evidence="2">
    <location>
        <begin position="547"/>
        <end position="558"/>
    </location>
</feature>
<feature type="domain" description="Spc7 kinetochore protein" evidence="3">
    <location>
        <begin position="875"/>
        <end position="1204"/>
    </location>
</feature>
<feature type="compositionally biased region" description="Polar residues" evidence="2">
    <location>
        <begin position="695"/>
        <end position="706"/>
    </location>
</feature>
<feature type="compositionally biased region" description="Polar residues" evidence="2">
    <location>
        <begin position="526"/>
        <end position="538"/>
    </location>
</feature>
<dbReference type="InterPro" id="IPR033338">
    <property type="entry name" value="Spc105/Spc7"/>
</dbReference>
<feature type="compositionally biased region" description="Acidic residues" evidence="2">
    <location>
        <begin position="332"/>
        <end position="346"/>
    </location>
</feature>
<dbReference type="EMBL" id="CP110430">
    <property type="protein sequence ID" value="WAQ89249.1"/>
    <property type="molecule type" value="Genomic_DNA"/>
</dbReference>
<feature type="region of interest" description="Disordered" evidence="2">
    <location>
        <begin position="228"/>
        <end position="761"/>
    </location>
</feature>
<keyword evidence="1" id="KW-0175">Coiled coil</keyword>
<feature type="compositionally biased region" description="Polar residues" evidence="2">
    <location>
        <begin position="583"/>
        <end position="592"/>
    </location>
</feature>
<accession>A0ABY7CVB8</accession>
<feature type="compositionally biased region" description="Low complexity" evidence="2">
    <location>
        <begin position="31"/>
        <end position="57"/>
    </location>
</feature>
<feature type="coiled-coil region" evidence="1">
    <location>
        <begin position="1066"/>
        <end position="1153"/>
    </location>
</feature>
<feature type="compositionally biased region" description="Pro residues" evidence="2">
    <location>
        <begin position="298"/>
        <end position="309"/>
    </location>
</feature>
<dbReference type="PANTHER" id="PTHR28260">
    <property type="entry name" value="SPINDLE POLE BODY COMPONENT SPC105"/>
    <property type="match status" value="1"/>
</dbReference>
<feature type="compositionally biased region" description="Polar residues" evidence="2">
    <location>
        <begin position="356"/>
        <end position="365"/>
    </location>
</feature>
<feature type="compositionally biased region" description="Polar residues" evidence="2">
    <location>
        <begin position="401"/>
        <end position="412"/>
    </location>
</feature>
<dbReference type="InterPro" id="IPR013253">
    <property type="entry name" value="Spc7_domain"/>
</dbReference>
<feature type="compositionally biased region" description="Low complexity" evidence="2">
    <location>
        <begin position="773"/>
        <end position="790"/>
    </location>
</feature>
<feature type="region of interest" description="Disordered" evidence="2">
    <location>
        <begin position="773"/>
        <end position="794"/>
    </location>
</feature>